<proteinExistence type="predicted"/>
<reference evidence="3" key="1">
    <citation type="journal article" date="2019" name="Int. J. Syst. Evol. Microbiol.">
        <title>The Global Catalogue of Microorganisms (GCM) 10K type strain sequencing project: providing services to taxonomists for standard genome sequencing and annotation.</title>
        <authorList>
            <consortium name="The Broad Institute Genomics Platform"/>
            <consortium name="The Broad Institute Genome Sequencing Center for Infectious Disease"/>
            <person name="Wu L."/>
            <person name="Ma J."/>
        </authorList>
    </citation>
    <scope>NUCLEOTIDE SEQUENCE [LARGE SCALE GENOMIC DNA]</scope>
    <source>
        <strain evidence="3">KCTC 33676</strain>
    </source>
</reference>
<protein>
    <submittedName>
        <fullName evidence="2">Zinc ribbon domain-containing protein</fullName>
    </submittedName>
</protein>
<evidence type="ECO:0000313" key="3">
    <source>
        <dbReference type="Proteomes" id="UP001597497"/>
    </source>
</evidence>
<dbReference type="EMBL" id="JBHUMM010000012">
    <property type="protein sequence ID" value="MFD2671571.1"/>
    <property type="molecule type" value="Genomic_DNA"/>
</dbReference>
<organism evidence="2 3">
    <name type="scientific">Marinicrinis sediminis</name>
    <dbReference type="NCBI Taxonomy" id="1652465"/>
    <lineage>
        <taxon>Bacteria</taxon>
        <taxon>Bacillati</taxon>
        <taxon>Bacillota</taxon>
        <taxon>Bacilli</taxon>
        <taxon>Bacillales</taxon>
        <taxon>Paenibacillaceae</taxon>
    </lineage>
</organism>
<keyword evidence="3" id="KW-1185">Reference proteome</keyword>
<accession>A0ABW5RA18</accession>
<gene>
    <name evidence="2" type="ORF">ACFSUC_08130</name>
</gene>
<comment type="caution">
    <text evidence="2">The sequence shown here is derived from an EMBL/GenBank/DDBJ whole genome shotgun (WGS) entry which is preliminary data.</text>
</comment>
<feature type="domain" description="Putative zinc ribbon" evidence="1">
    <location>
        <begin position="5"/>
        <end position="83"/>
    </location>
</feature>
<evidence type="ECO:0000259" key="1">
    <source>
        <dbReference type="Pfam" id="PF12674"/>
    </source>
</evidence>
<dbReference type="Proteomes" id="UP001597497">
    <property type="component" value="Unassembled WGS sequence"/>
</dbReference>
<evidence type="ECO:0000313" key="2">
    <source>
        <dbReference type="EMBL" id="MFD2671571.1"/>
    </source>
</evidence>
<dbReference type="RefSeq" id="WP_379929042.1">
    <property type="nucleotide sequence ID" value="NZ_JBHUMM010000012.1"/>
</dbReference>
<dbReference type="Pfam" id="PF12674">
    <property type="entry name" value="Zn_ribbon_2"/>
    <property type="match status" value="1"/>
</dbReference>
<sequence>MEQSICQSCTMPMEDQTKWGTEKNGEKSQSYCLYCYDEGQFRVPEQTMEEMIEICIPYMKESGWEEEKARAMMKGILPSLKRWSTS</sequence>
<dbReference type="InterPro" id="IPR025868">
    <property type="entry name" value="Zn_ribbon_dom_put"/>
</dbReference>
<name>A0ABW5RA18_9BACL</name>